<proteinExistence type="predicted"/>
<keyword evidence="2" id="KW-1133">Transmembrane helix</keyword>
<reference evidence="3 4" key="1">
    <citation type="submission" date="2019-05" db="EMBL/GenBank/DDBJ databases">
        <title>Genome Sequence of Lactobacillus futsaii Y97, a Potential Probiotic Strain Isolated from the Futsai of Taiwan.</title>
        <authorList>
            <person name="Du X."/>
        </authorList>
    </citation>
    <scope>NUCLEOTIDE SEQUENCE [LARGE SCALE GENOMIC DNA]</scope>
    <source>
        <strain evidence="3 4">Y97</strain>
    </source>
</reference>
<evidence type="ECO:0000313" key="3">
    <source>
        <dbReference type="EMBL" id="QCX24678.1"/>
    </source>
</evidence>
<dbReference type="KEGG" id="lft:FG051_05925"/>
<feature type="compositionally biased region" description="Basic residues" evidence="1">
    <location>
        <begin position="45"/>
        <end position="72"/>
    </location>
</feature>
<feature type="region of interest" description="Disordered" evidence="1">
    <location>
        <begin position="38"/>
        <end position="79"/>
    </location>
</feature>
<protein>
    <recommendedName>
        <fullName evidence="5">tRNA_anti-like</fullName>
    </recommendedName>
</protein>
<gene>
    <name evidence="3" type="ORF">FG051_05925</name>
</gene>
<keyword evidence="2" id="KW-0812">Transmembrane</keyword>
<evidence type="ECO:0000313" key="4">
    <source>
        <dbReference type="Proteomes" id="UP000310673"/>
    </source>
</evidence>
<dbReference type="STRING" id="1423818.FC88_GL000173"/>
<evidence type="ECO:0000256" key="1">
    <source>
        <dbReference type="SAM" id="MobiDB-lite"/>
    </source>
</evidence>
<name>A0A5B7SYG9_9LACO</name>
<dbReference type="Proteomes" id="UP000310673">
    <property type="component" value="Chromosome"/>
</dbReference>
<keyword evidence="2" id="KW-0472">Membrane</keyword>
<evidence type="ECO:0000256" key="2">
    <source>
        <dbReference type="SAM" id="Phobius"/>
    </source>
</evidence>
<feature type="transmembrane region" description="Helical" evidence="2">
    <location>
        <begin position="12"/>
        <end position="30"/>
    </location>
</feature>
<dbReference type="AlphaFoldDB" id="A0A5B7SYG9"/>
<sequence length="202" mass="23124">MCHKEKFYKKWQFWLNAVGIICILFVIIFFEQNNGNKNSNSSHVRNSKIQKKKDNKVESKKKHPKIKKKKKVEKSTPEQEAEKIENKFVASDYDSPITYENLARTPKEYTGKKVKFAGEVVQVIEDDKMTELRVAVNNDHDTIVYCIVPTSILHDTHILEDDSVIIYGISAGLKSYESTMGGQITIPSLVINHVDDNGKSTY</sequence>
<organism evidence="3 4">
    <name type="scientific">Companilactobacillus futsaii</name>
    <dbReference type="NCBI Taxonomy" id="938155"/>
    <lineage>
        <taxon>Bacteria</taxon>
        <taxon>Bacillati</taxon>
        <taxon>Bacillota</taxon>
        <taxon>Bacilli</taxon>
        <taxon>Lactobacillales</taxon>
        <taxon>Lactobacillaceae</taxon>
        <taxon>Companilactobacillus</taxon>
    </lineage>
</organism>
<accession>A0A5B7SYG9</accession>
<dbReference type="EMBL" id="CP040736">
    <property type="protein sequence ID" value="QCX24678.1"/>
    <property type="molecule type" value="Genomic_DNA"/>
</dbReference>
<evidence type="ECO:0008006" key="5">
    <source>
        <dbReference type="Google" id="ProtNLM"/>
    </source>
</evidence>